<dbReference type="SUPFAM" id="SSF47598">
    <property type="entry name" value="Ribbon-helix-helix"/>
    <property type="match status" value="1"/>
</dbReference>
<dbReference type="Proteomes" id="UP000594688">
    <property type="component" value="Chromosome"/>
</dbReference>
<keyword evidence="1" id="KW-1277">Toxin-antitoxin system</keyword>
<dbReference type="Pfam" id="PF09386">
    <property type="entry name" value="ParD"/>
    <property type="match status" value="1"/>
</dbReference>
<dbReference type="EMBL" id="CP048685">
    <property type="protein sequence ID" value="QPJ62216.1"/>
    <property type="molecule type" value="Genomic_DNA"/>
</dbReference>
<organism evidence="2 3">
    <name type="scientific">Candidatus Nitronauta litoralis</name>
    <dbReference type="NCBI Taxonomy" id="2705533"/>
    <lineage>
        <taxon>Bacteria</taxon>
        <taxon>Pseudomonadati</taxon>
        <taxon>Nitrospinota/Tectimicrobiota group</taxon>
        <taxon>Nitrospinota</taxon>
        <taxon>Nitrospinia</taxon>
        <taxon>Nitrospinales</taxon>
        <taxon>Nitrospinaceae</taxon>
        <taxon>Candidatus Nitronauta</taxon>
    </lineage>
</organism>
<evidence type="ECO:0000313" key="2">
    <source>
        <dbReference type="EMBL" id="QPJ62216.1"/>
    </source>
</evidence>
<evidence type="ECO:0000256" key="1">
    <source>
        <dbReference type="ARBA" id="ARBA00022649"/>
    </source>
</evidence>
<accession>A0A7T0BWG3</accession>
<name>A0A7T0BWG3_9BACT</name>
<dbReference type="AlphaFoldDB" id="A0A7T0BWG3"/>
<dbReference type="KEGG" id="nli:G3M70_10175"/>
<dbReference type="Gene3D" id="6.10.180.10">
    <property type="entry name" value="Antitoxin ParD"/>
    <property type="match status" value="1"/>
</dbReference>
<protein>
    <submittedName>
        <fullName evidence="2">Antitoxin</fullName>
    </submittedName>
</protein>
<dbReference type="GO" id="GO:0006355">
    <property type="term" value="P:regulation of DNA-templated transcription"/>
    <property type="evidence" value="ECO:0007669"/>
    <property type="project" value="InterPro"/>
</dbReference>
<dbReference type="InterPro" id="IPR010985">
    <property type="entry name" value="Ribbon_hlx_hlx"/>
</dbReference>
<sequence>MQRLSIEVTPEQHKRLKAVAALQGKSIKEYVLERVLPPLPEMDSMSEEEAISRLEEFLKPRIEGARRGEFATRSVEQIFEDVRQES</sequence>
<evidence type="ECO:0000313" key="3">
    <source>
        <dbReference type="Proteomes" id="UP000594688"/>
    </source>
</evidence>
<gene>
    <name evidence="2" type="ORF">G3M70_10175</name>
</gene>
<proteinExistence type="predicted"/>
<reference evidence="2 3" key="1">
    <citation type="submission" date="2020-02" db="EMBL/GenBank/DDBJ databases">
        <title>Genomic and physiological characterization of two novel Nitrospinaceae genera.</title>
        <authorList>
            <person name="Mueller A.J."/>
            <person name="Jung M.-Y."/>
            <person name="Strachan C.R."/>
            <person name="Herbold C.W."/>
            <person name="Kirkegaard R.H."/>
            <person name="Daims H."/>
        </authorList>
    </citation>
    <scope>NUCLEOTIDE SEQUENCE [LARGE SCALE GENOMIC DNA]</scope>
    <source>
        <strain evidence="2">EB</strain>
    </source>
</reference>
<dbReference type="InterPro" id="IPR038296">
    <property type="entry name" value="ParD_sf"/>
</dbReference>
<dbReference type="InterPro" id="IPR022789">
    <property type="entry name" value="ParD"/>
</dbReference>